<dbReference type="PANTHER" id="PTHR33116">
    <property type="entry name" value="REVERSE TRANSCRIPTASE ZINC-BINDING DOMAIN-CONTAINING PROTEIN-RELATED-RELATED"/>
    <property type="match status" value="1"/>
</dbReference>
<dbReference type="Proteomes" id="UP000266723">
    <property type="component" value="Unassembled WGS sequence"/>
</dbReference>
<dbReference type="PANTHER" id="PTHR33116:SF66">
    <property type="entry name" value="REVERSE TRANSCRIPTASE ZINC-BINDING DOMAIN-CONTAINING PROTEIN"/>
    <property type="match status" value="1"/>
</dbReference>
<name>A0ABQ7F2D9_BRACR</name>
<keyword evidence="3" id="KW-1185">Reference proteome</keyword>
<dbReference type="InterPro" id="IPR026960">
    <property type="entry name" value="RVT-Znf"/>
</dbReference>
<organism evidence="2 3">
    <name type="scientific">Brassica cretica</name>
    <name type="common">Mustard</name>
    <dbReference type="NCBI Taxonomy" id="69181"/>
    <lineage>
        <taxon>Eukaryota</taxon>
        <taxon>Viridiplantae</taxon>
        <taxon>Streptophyta</taxon>
        <taxon>Embryophyta</taxon>
        <taxon>Tracheophyta</taxon>
        <taxon>Spermatophyta</taxon>
        <taxon>Magnoliopsida</taxon>
        <taxon>eudicotyledons</taxon>
        <taxon>Gunneridae</taxon>
        <taxon>Pentapetalae</taxon>
        <taxon>rosids</taxon>
        <taxon>malvids</taxon>
        <taxon>Brassicales</taxon>
        <taxon>Brassicaceae</taxon>
        <taxon>Brassiceae</taxon>
        <taxon>Brassica</taxon>
    </lineage>
</organism>
<dbReference type="Pfam" id="PF13966">
    <property type="entry name" value="zf-RVT"/>
    <property type="match status" value="1"/>
</dbReference>
<sequence>MWKHGDDDYRPTFSAARTWDQLRFKRTKVEWSRMVWFAQGVPRYFFITWLAVRNRLSTEDRMRDWGIMQGCELCGERDETRDHLFFACPYSYTIWEPLARQLVGRNINLDWHWTVNRLQQMGGKSLDYIFAKMMFQTIVYHIWRERNARRRQQNWTSIDQLRRRID</sequence>
<reference evidence="2 3" key="1">
    <citation type="journal article" date="2020" name="BMC Genomics">
        <title>Intraspecific diversification of the crop wild relative Brassica cretica Lam. using demographic model selection.</title>
        <authorList>
            <person name="Kioukis A."/>
            <person name="Michalopoulou V.A."/>
            <person name="Briers L."/>
            <person name="Pirintsos S."/>
            <person name="Studholme D.J."/>
            <person name="Pavlidis P."/>
            <person name="Sarris P.F."/>
        </authorList>
    </citation>
    <scope>NUCLEOTIDE SEQUENCE [LARGE SCALE GENOMIC DNA]</scope>
    <source>
        <strain evidence="3">cv. PFS-1207/04</strain>
    </source>
</reference>
<proteinExistence type="predicted"/>
<feature type="domain" description="Reverse transcriptase zinc-binding" evidence="1">
    <location>
        <begin position="13"/>
        <end position="95"/>
    </location>
</feature>
<evidence type="ECO:0000259" key="1">
    <source>
        <dbReference type="Pfam" id="PF13966"/>
    </source>
</evidence>
<protein>
    <recommendedName>
        <fullName evidence="1">Reverse transcriptase zinc-binding domain-containing protein</fullName>
    </recommendedName>
</protein>
<evidence type="ECO:0000313" key="3">
    <source>
        <dbReference type="Proteomes" id="UP000266723"/>
    </source>
</evidence>
<dbReference type="EMBL" id="QGKV02000297">
    <property type="protein sequence ID" value="KAF3610146.1"/>
    <property type="molecule type" value="Genomic_DNA"/>
</dbReference>
<comment type="caution">
    <text evidence="2">The sequence shown here is derived from an EMBL/GenBank/DDBJ whole genome shotgun (WGS) entry which is preliminary data.</text>
</comment>
<evidence type="ECO:0000313" key="2">
    <source>
        <dbReference type="EMBL" id="KAF3610146.1"/>
    </source>
</evidence>
<gene>
    <name evidence="2" type="ORF">DY000_02044571</name>
</gene>
<accession>A0ABQ7F2D9</accession>